<dbReference type="SUPFAM" id="SSF103088">
    <property type="entry name" value="OmpA-like"/>
    <property type="match status" value="1"/>
</dbReference>
<dbReference type="Proteomes" id="UP000033099">
    <property type="component" value="Chromosome"/>
</dbReference>
<keyword evidence="1" id="KW-0472">Membrane</keyword>
<dbReference type="InterPro" id="IPR050330">
    <property type="entry name" value="Bact_OuterMem_StrucFunc"/>
</dbReference>
<evidence type="ECO:0000313" key="4">
    <source>
        <dbReference type="Proteomes" id="UP000033099"/>
    </source>
</evidence>
<dbReference type="KEGG" id="pfb:VO64_5401"/>
<dbReference type="PANTHER" id="PTHR30329">
    <property type="entry name" value="STATOR ELEMENT OF FLAGELLAR MOTOR COMPLEX"/>
    <property type="match status" value="1"/>
</dbReference>
<dbReference type="InterPro" id="IPR036737">
    <property type="entry name" value="OmpA-like_sf"/>
</dbReference>
<dbReference type="InterPro" id="IPR006665">
    <property type="entry name" value="OmpA-like"/>
</dbReference>
<dbReference type="Gene3D" id="3.30.1330.60">
    <property type="entry name" value="OmpA-like domain"/>
    <property type="match status" value="1"/>
</dbReference>
<name>A0AAU8U5M9_9PSED</name>
<protein>
    <submittedName>
        <fullName evidence="3">Outer membrane porin F</fullName>
    </submittedName>
</protein>
<dbReference type="AlphaFoldDB" id="A0AAU8U5M9"/>
<dbReference type="EMBL" id="CP011117">
    <property type="protein sequence ID" value="AKA85947.1"/>
    <property type="molecule type" value="Genomic_DNA"/>
</dbReference>
<gene>
    <name evidence="3" type="ORF">VO64_5401</name>
</gene>
<dbReference type="PANTHER" id="PTHR30329:SF20">
    <property type="entry name" value="EXPORTED PROTEIN"/>
    <property type="match status" value="1"/>
</dbReference>
<accession>A0AAU8U5M9</accession>
<evidence type="ECO:0000313" key="3">
    <source>
        <dbReference type="EMBL" id="AKA85947.1"/>
    </source>
</evidence>
<organism evidence="3 4">
    <name type="scientific">Pseudomonas synxantha</name>
    <dbReference type="NCBI Taxonomy" id="47883"/>
    <lineage>
        <taxon>Bacteria</taxon>
        <taxon>Pseudomonadati</taxon>
        <taxon>Pseudomonadota</taxon>
        <taxon>Gammaproteobacteria</taxon>
        <taxon>Pseudomonadales</taxon>
        <taxon>Pseudomonadaceae</taxon>
        <taxon>Pseudomonas</taxon>
    </lineage>
</organism>
<evidence type="ECO:0000256" key="1">
    <source>
        <dbReference type="PROSITE-ProRule" id="PRU00473"/>
    </source>
</evidence>
<dbReference type="GO" id="GO:0016020">
    <property type="term" value="C:membrane"/>
    <property type="evidence" value="ECO:0007669"/>
    <property type="project" value="UniProtKB-UniRule"/>
</dbReference>
<dbReference type="RefSeq" id="WP_233518678.1">
    <property type="nucleotide sequence ID" value="NZ_CP011117.2"/>
</dbReference>
<reference evidence="3 4" key="1">
    <citation type="journal article" date="2015" name="Genome Announc.">
        <title>Complete Genome Sequence of Biocontrol Strain Pseudomonas fluorescens LBUM223.</title>
        <authorList>
            <person name="Roquigny R."/>
            <person name="Arseneault T."/>
            <person name="Gadkar V.J."/>
            <person name="Novinscak A."/>
            <person name="Joly D.L."/>
            <person name="Filion M."/>
        </authorList>
    </citation>
    <scope>NUCLEOTIDE SEQUENCE [LARGE SCALE GENOMIC DNA]</scope>
    <source>
        <strain evidence="3 4">LBUM223</strain>
    </source>
</reference>
<proteinExistence type="predicted"/>
<dbReference type="PROSITE" id="PS51123">
    <property type="entry name" value="OMPA_2"/>
    <property type="match status" value="1"/>
</dbReference>
<evidence type="ECO:0000259" key="2">
    <source>
        <dbReference type="PROSITE" id="PS51123"/>
    </source>
</evidence>
<sequence>MEQNLALSHGCASAVRDWMQQMGDFADSCFAVQGLVANQPIASNETEAGRTANRRVDIQLVPQVGEQRALAGVTGRSS</sequence>
<feature type="domain" description="OmpA-like" evidence="2">
    <location>
        <begin position="1"/>
        <end position="64"/>
    </location>
</feature>